<evidence type="ECO:0000256" key="6">
    <source>
        <dbReference type="ARBA" id="ARBA00022618"/>
    </source>
</evidence>
<keyword evidence="11" id="KW-0131">Cell cycle</keyword>
<evidence type="ECO:0000256" key="1">
    <source>
        <dbReference type="ARBA" id="ARBA00004186"/>
    </source>
</evidence>
<comment type="subcellular location">
    <subcellularLocation>
        <location evidence="2">Chromosome</location>
        <location evidence="2">Centromere</location>
        <location evidence="2">Kinetochore</location>
    </subcellularLocation>
    <subcellularLocation>
        <location evidence="1">Cytoplasm</location>
        <location evidence="1">Cytoskeleton</location>
        <location evidence="1">Spindle</location>
    </subcellularLocation>
</comment>
<evidence type="ECO:0000256" key="11">
    <source>
        <dbReference type="ARBA" id="ARBA00023306"/>
    </source>
</evidence>
<evidence type="ECO:0000259" key="14">
    <source>
        <dbReference type="Pfam" id="PF16740"/>
    </source>
</evidence>
<dbReference type="Gene3D" id="6.10.250.1380">
    <property type="match status" value="1"/>
</dbReference>
<dbReference type="Proteomes" id="UP000823674">
    <property type="component" value="Chromosome A09"/>
</dbReference>
<evidence type="ECO:0000256" key="9">
    <source>
        <dbReference type="ARBA" id="ARBA00022838"/>
    </source>
</evidence>
<comment type="caution">
    <text evidence="15">The sequence shown here is derived from an EMBL/GenBank/DDBJ whole genome shotgun (WGS) entry which is preliminary data.</text>
</comment>
<dbReference type="Pfam" id="PF16740">
    <property type="entry name" value="SKA2"/>
    <property type="match status" value="1"/>
</dbReference>
<evidence type="ECO:0000256" key="13">
    <source>
        <dbReference type="ARBA" id="ARBA00029651"/>
    </source>
</evidence>
<keyword evidence="16" id="KW-1185">Reference proteome</keyword>
<evidence type="ECO:0000256" key="10">
    <source>
        <dbReference type="ARBA" id="ARBA00023212"/>
    </source>
</evidence>
<protein>
    <recommendedName>
        <fullName evidence="13">Protein FAM33A</fullName>
    </recommendedName>
</protein>
<keyword evidence="9" id="KW-0995">Kinetochore</keyword>
<comment type="similarity">
    <text evidence="3">Belongs to the SKA2 family.</text>
</comment>
<dbReference type="InterPro" id="IPR026762">
    <property type="entry name" value="Ska2"/>
</dbReference>
<accession>A0ABQ7LJH1</accession>
<evidence type="ECO:0000256" key="3">
    <source>
        <dbReference type="ARBA" id="ARBA00010684"/>
    </source>
</evidence>
<keyword evidence="12" id="KW-0137">Centromere</keyword>
<keyword evidence="7" id="KW-0493">Microtubule</keyword>
<evidence type="ECO:0000256" key="5">
    <source>
        <dbReference type="ARBA" id="ARBA00022490"/>
    </source>
</evidence>
<evidence type="ECO:0000256" key="8">
    <source>
        <dbReference type="ARBA" id="ARBA00022776"/>
    </source>
</evidence>
<evidence type="ECO:0000256" key="4">
    <source>
        <dbReference type="ARBA" id="ARBA00022454"/>
    </source>
</evidence>
<keyword evidence="4" id="KW-0158">Chromosome</keyword>
<dbReference type="InterPro" id="IPR042091">
    <property type="entry name" value="Ska2_N"/>
</dbReference>
<keyword evidence="5" id="KW-0963">Cytoplasm</keyword>
<proteinExistence type="inferred from homology"/>
<keyword evidence="6" id="KW-0132">Cell division</keyword>
<gene>
    <name evidence="15" type="primary">A09p069430.1_BraROA</name>
    <name evidence="15" type="ORF">IGI04_038170</name>
</gene>
<keyword evidence="10" id="KW-0206">Cytoskeleton</keyword>
<dbReference type="EMBL" id="JADBGQ010000008">
    <property type="protein sequence ID" value="KAG5386700.1"/>
    <property type="molecule type" value="Genomic_DNA"/>
</dbReference>
<dbReference type="PANTHER" id="PTHR32017">
    <property type="entry name" value="SPINDLE AND KINETOCHORE-ASSOCIATED PROTEIN 2"/>
    <property type="match status" value="1"/>
</dbReference>
<evidence type="ECO:0000256" key="7">
    <source>
        <dbReference type="ARBA" id="ARBA00022701"/>
    </source>
</evidence>
<evidence type="ECO:0000256" key="12">
    <source>
        <dbReference type="ARBA" id="ARBA00023328"/>
    </source>
</evidence>
<keyword evidence="8" id="KW-0498">Mitosis</keyword>
<dbReference type="PANTHER" id="PTHR32017:SF3">
    <property type="entry name" value="SPINDLE AND KINETOCHORE-ASSOCIATED PROTEIN 2"/>
    <property type="match status" value="1"/>
</dbReference>
<evidence type="ECO:0000313" key="15">
    <source>
        <dbReference type="EMBL" id="KAG5386700.1"/>
    </source>
</evidence>
<evidence type="ECO:0000256" key="2">
    <source>
        <dbReference type="ARBA" id="ARBA00004629"/>
    </source>
</evidence>
<evidence type="ECO:0000313" key="16">
    <source>
        <dbReference type="Proteomes" id="UP000823674"/>
    </source>
</evidence>
<name>A0ABQ7LJH1_BRACM</name>
<feature type="domain" description="Ska2 N-terminal" evidence="14">
    <location>
        <begin position="9"/>
        <end position="117"/>
    </location>
</feature>
<organism evidence="15 16">
    <name type="scientific">Brassica rapa subsp. trilocularis</name>
    <dbReference type="NCBI Taxonomy" id="1813537"/>
    <lineage>
        <taxon>Eukaryota</taxon>
        <taxon>Viridiplantae</taxon>
        <taxon>Streptophyta</taxon>
        <taxon>Embryophyta</taxon>
        <taxon>Tracheophyta</taxon>
        <taxon>Spermatophyta</taxon>
        <taxon>Magnoliopsida</taxon>
        <taxon>eudicotyledons</taxon>
        <taxon>Gunneridae</taxon>
        <taxon>Pentapetalae</taxon>
        <taxon>rosids</taxon>
        <taxon>malvids</taxon>
        <taxon>Brassicales</taxon>
        <taxon>Brassicaceae</taxon>
        <taxon>Brassiceae</taxon>
        <taxon>Brassica</taxon>
    </lineage>
</organism>
<reference evidence="15 16" key="1">
    <citation type="submission" date="2021-03" db="EMBL/GenBank/DDBJ databases">
        <authorList>
            <person name="King G.J."/>
            <person name="Bancroft I."/>
            <person name="Baten A."/>
            <person name="Bloomfield J."/>
            <person name="Borpatragohain P."/>
            <person name="He Z."/>
            <person name="Irish N."/>
            <person name="Irwin J."/>
            <person name="Liu K."/>
            <person name="Mauleon R.P."/>
            <person name="Moore J."/>
            <person name="Morris R."/>
            <person name="Ostergaard L."/>
            <person name="Wang B."/>
            <person name="Wells R."/>
        </authorList>
    </citation>
    <scope>NUCLEOTIDE SEQUENCE [LARGE SCALE GENOMIC DNA]</scope>
    <source>
        <strain evidence="15">R-o-18</strain>
        <tissue evidence="15">Leaf</tissue>
    </source>
</reference>
<sequence>MSHHPHHHHQAVDNLINVFARASRDLDAVHFKLDKEFQQIYPDNANPMKLIQRIKKLQEDVTFLKDQCLELLSAKQDLIDKAQTTLVGNYNLIQKINASLGESANGDADDDALADFNQIIEEWTMQVRSRTVGETEEPDKEDINKLLFSAIVHNN</sequence>